<feature type="domain" description="N-acetyltransferase" evidence="1">
    <location>
        <begin position="2"/>
        <end position="160"/>
    </location>
</feature>
<dbReference type="InterPro" id="IPR000182">
    <property type="entry name" value="GNAT_dom"/>
</dbReference>
<dbReference type="PIRSF" id="PIRSF028520">
    <property type="entry name" value="UCP028520"/>
    <property type="match status" value="1"/>
</dbReference>
<dbReference type="Pfam" id="PF00583">
    <property type="entry name" value="Acetyltransf_1"/>
    <property type="match status" value="1"/>
</dbReference>
<protein>
    <submittedName>
        <fullName evidence="2">GNAT family N-acetyltransferase</fullName>
        <ecNumber evidence="2">2.3.1.-</ecNumber>
    </submittedName>
</protein>
<dbReference type="SUPFAM" id="SSF55729">
    <property type="entry name" value="Acyl-CoA N-acyltransferases (Nat)"/>
    <property type="match status" value="1"/>
</dbReference>
<reference evidence="2 3" key="1">
    <citation type="submission" date="2021-08" db="EMBL/GenBank/DDBJ databases">
        <title>Nocardioides bacterium WL0053 sp. nov., isolated from the sediment.</title>
        <authorList>
            <person name="Wang L."/>
            <person name="Zhang D."/>
            <person name="Zhang A."/>
        </authorList>
    </citation>
    <scope>NUCLEOTIDE SEQUENCE [LARGE SCALE GENOMIC DNA]</scope>
    <source>
        <strain evidence="2 3">WL0053</strain>
    </source>
</reference>
<dbReference type="Gene3D" id="3.40.630.30">
    <property type="match status" value="1"/>
</dbReference>
<dbReference type="InterPro" id="IPR016181">
    <property type="entry name" value="Acyl_CoA_acyltransferase"/>
</dbReference>
<keyword evidence="3" id="KW-1185">Reference proteome</keyword>
<sequence>MPILRRISERDHDLVLDLNQRNVEALAPMDRARLLELDGIADRFDVVDVDGEFGGFVVTFAPGTAYDSENYRWFTERYADRFYYLDRIVLSDRFRRRGLGTFVYDEVERVAAAYERLTLEVNLLPPNDVSLAFHGARGYLEVGTLGDDEHLVSLMEKKLP</sequence>
<dbReference type="RefSeq" id="WP_221023727.1">
    <property type="nucleotide sequence ID" value="NZ_JAIEZQ010000001.1"/>
</dbReference>
<dbReference type="Proteomes" id="UP000754710">
    <property type="component" value="Unassembled WGS sequence"/>
</dbReference>
<evidence type="ECO:0000259" key="1">
    <source>
        <dbReference type="PROSITE" id="PS51186"/>
    </source>
</evidence>
<organism evidence="2 3">
    <name type="scientific">Nocardioides jiangsuensis</name>
    <dbReference type="NCBI Taxonomy" id="2866161"/>
    <lineage>
        <taxon>Bacteria</taxon>
        <taxon>Bacillati</taxon>
        <taxon>Actinomycetota</taxon>
        <taxon>Actinomycetes</taxon>
        <taxon>Propionibacteriales</taxon>
        <taxon>Nocardioidaceae</taxon>
        <taxon>Nocardioides</taxon>
    </lineage>
</organism>
<accession>A0ABS7RG24</accession>
<proteinExistence type="predicted"/>
<gene>
    <name evidence="2" type="ORF">K1X13_04070</name>
</gene>
<dbReference type="PROSITE" id="PS51186">
    <property type="entry name" value="GNAT"/>
    <property type="match status" value="1"/>
</dbReference>
<evidence type="ECO:0000313" key="3">
    <source>
        <dbReference type="Proteomes" id="UP000754710"/>
    </source>
</evidence>
<dbReference type="EC" id="2.3.1.-" evidence="2"/>
<dbReference type="CDD" id="cd04301">
    <property type="entry name" value="NAT_SF"/>
    <property type="match status" value="1"/>
</dbReference>
<dbReference type="GO" id="GO:0016746">
    <property type="term" value="F:acyltransferase activity"/>
    <property type="evidence" value="ECO:0007669"/>
    <property type="project" value="UniProtKB-KW"/>
</dbReference>
<evidence type="ECO:0000313" key="2">
    <source>
        <dbReference type="EMBL" id="MBY9073993.1"/>
    </source>
</evidence>
<dbReference type="InterPro" id="IPR016890">
    <property type="entry name" value="UCP028520"/>
</dbReference>
<dbReference type="EMBL" id="JAIEZQ010000001">
    <property type="protein sequence ID" value="MBY9073993.1"/>
    <property type="molecule type" value="Genomic_DNA"/>
</dbReference>
<name>A0ABS7RG24_9ACTN</name>
<comment type="caution">
    <text evidence="2">The sequence shown here is derived from an EMBL/GenBank/DDBJ whole genome shotgun (WGS) entry which is preliminary data.</text>
</comment>
<keyword evidence="2" id="KW-0012">Acyltransferase</keyword>
<keyword evidence="2" id="KW-0808">Transferase</keyword>